<dbReference type="InterPro" id="IPR003439">
    <property type="entry name" value="ABC_transporter-like_ATP-bd"/>
</dbReference>
<dbReference type="Gene3D" id="1.20.1560.10">
    <property type="entry name" value="ABC transporter type 1, transmembrane domain"/>
    <property type="match status" value="1"/>
</dbReference>
<feature type="transmembrane region" description="Helical" evidence="7">
    <location>
        <begin position="159"/>
        <end position="192"/>
    </location>
</feature>
<accession>A0ABM6PL09</accession>
<feature type="domain" description="ABC transporter" evidence="8">
    <location>
        <begin position="354"/>
        <end position="589"/>
    </location>
</feature>
<dbReference type="PANTHER" id="PTHR24221:SF654">
    <property type="entry name" value="ATP-BINDING CASSETTE SUB-FAMILY B MEMBER 6"/>
    <property type="match status" value="1"/>
</dbReference>
<dbReference type="Gene3D" id="3.40.50.300">
    <property type="entry name" value="P-loop containing nucleotide triphosphate hydrolases"/>
    <property type="match status" value="1"/>
</dbReference>
<evidence type="ECO:0000259" key="8">
    <source>
        <dbReference type="PROSITE" id="PS50893"/>
    </source>
</evidence>
<evidence type="ECO:0000313" key="11">
    <source>
        <dbReference type="Proteomes" id="UP000815698"/>
    </source>
</evidence>
<comment type="subcellular location">
    <subcellularLocation>
        <location evidence="1">Cell membrane</location>
        <topology evidence="1">Multi-pass membrane protein</topology>
    </subcellularLocation>
</comment>
<evidence type="ECO:0000256" key="3">
    <source>
        <dbReference type="ARBA" id="ARBA00022741"/>
    </source>
</evidence>
<proteinExistence type="predicted"/>
<dbReference type="InterPro" id="IPR039421">
    <property type="entry name" value="Type_1_exporter"/>
</dbReference>
<keyword evidence="5 7" id="KW-1133">Transmembrane helix</keyword>
<keyword evidence="4 10" id="KW-0067">ATP-binding</keyword>
<dbReference type="SUPFAM" id="SSF52540">
    <property type="entry name" value="P-loop containing nucleoside triphosphate hydrolases"/>
    <property type="match status" value="1"/>
</dbReference>
<dbReference type="InterPro" id="IPR017871">
    <property type="entry name" value="ABC_transporter-like_CS"/>
</dbReference>
<dbReference type="PANTHER" id="PTHR24221">
    <property type="entry name" value="ATP-BINDING CASSETTE SUB-FAMILY B"/>
    <property type="match status" value="1"/>
</dbReference>
<dbReference type="EMBL" id="CP023482">
    <property type="protein sequence ID" value="ATH96262.1"/>
    <property type="molecule type" value="Genomic_DNA"/>
</dbReference>
<keyword evidence="6 7" id="KW-0472">Membrane</keyword>
<evidence type="ECO:0000256" key="7">
    <source>
        <dbReference type="SAM" id="Phobius"/>
    </source>
</evidence>
<dbReference type="SMART" id="SM00382">
    <property type="entry name" value="AAA"/>
    <property type="match status" value="1"/>
</dbReference>
<dbReference type="InterPro" id="IPR027417">
    <property type="entry name" value="P-loop_NTPase"/>
</dbReference>
<dbReference type="Pfam" id="PF00005">
    <property type="entry name" value="ABC_tran"/>
    <property type="match status" value="1"/>
</dbReference>
<feature type="transmembrane region" description="Helical" evidence="7">
    <location>
        <begin position="261"/>
        <end position="280"/>
    </location>
</feature>
<feature type="transmembrane region" description="Helical" evidence="7">
    <location>
        <begin position="72"/>
        <end position="92"/>
    </location>
</feature>
<keyword evidence="2 7" id="KW-0812">Transmembrane</keyword>
<dbReference type="RefSeq" id="WP_096882704.1">
    <property type="nucleotide sequence ID" value="NZ_CP023482.1"/>
</dbReference>
<reference evidence="10 11" key="1">
    <citation type="journal article" date="2016" name="Int. J. Syst. Evol. Microbiol.">
        <title>Dermabacter jinjuensis sp. nov., a novel species of the genus Dermabacter isolated from a clinical specimen.</title>
        <authorList>
            <person name="Park Y.K."/>
            <person name="Lee K.M."/>
            <person name="Lee W.K."/>
            <person name="Cho M.J."/>
            <person name="Lee H.S."/>
            <person name="Cho Y.G."/>
            <person name="Lee Y.C."/>
            <person name="Lee W.K."/>
            <person name="Seong W.K."/>
            <person name="Hwang K.J."/>
        </authorList>
    </citation>
    <scope>NUCLEOTIDE SEQUENCE [LARGE SCALE GENOMIC DNA]</scope>
    <source>
        <strain evidence="10 11">32T</strain>
    </source>
</reference>
<evidence type="ECO:0000313" key="10">
    <source>
        <dbReference type="EMBL" id="ATH96262.1"/>
    </source>
</evidence>
<evidence type="ECO:0000256" key="5">
    <source>
        <dbReference type="ARBA" id="ARBA00022989"/>
    </source>
</evidence>
<dbReference type="Proteomes" id="UP000815698">
    <property type="component" value="Chromosome"/>
</dbReference>
<sequence>MKKVRATLRELMPLLPSDARRFIRFFGVASAALALLDSVALGVLTVILSRLMSGSSTIYVPLLGSTDIQKGVLLLLGAAGTMVFKAVLNIWLQRWATYRFAHFEQEIGKRLFLSYIRAPWTERLKRSSAEVVRMVDVGIANTISGVIVPWAQMPTNVLIFLGSLLVIILMQPATALVTFLYLGSIAAIMYLWISRRSFESGRANRLAGTQMVAMVTEMISALKEITLRDKSDEVARTVFEYQREAALSRSHIRFLGAVPRFVIDVALIGGVVLIGAISYLQGGLTHAMVSVAVFGIGGYKMVPAITSIQALSNQMNASLTHAEAVVRDIKDAERYSLTSERIGTEPIPENPRTLSLRNVEFTYPGADGPALCDVSLDIPMGSTLGVVGASGAGKSTLIDILLGLLTPSSGDITLDGRRLSDVLGAWRARVGYVPQDVTIFDGTIAQNVALTWSNDIDEARVLDALEKAQLLETVMRRKGGIHENVGERGIAISGGQRQRLGIARALYVQPLVLVLDEATSALDTATEAAVAKAVRDLRGEVTVISVAHRLSTIRTYDQIAFMKEGRVSSLGAFEEVVAAEPDFAMQATLAGLVSSRE</sequence>
<evidence type="ECO:0000256" key="6">
    <source>
        <dbReference type="ARBA" id="ARBA00023136"/>
    </source>
</evidence>
<dbReference type="PROSITE" id="PS00211">
    <property type="entry name" value="ABC_TRANSPORTER_1"/>
    <property type="match status" value="1"/>
</dbReference>
<dbReference type="SUPFAM" id="SSF90123">
    <property type="entry name" value="ABC transporter transmembrane region"/>
    <property type="match status" value="1"/>
</dbReference>
<evidence type="ECO:0000256" key="4">
    <source>
        <dbReference type="ARBA" id="ARBA00022840"/>
    </source>
</evidence>
<dbReference type="InterPro" id="IPR036640">
    <property type="entry name" value="ABC1_TM_sf"/>
</dbReference>
<keyword evidence="3" id="KW-0547">Nucleotide-binding</keyword>
<name>A0ABM6PL09_9MICO</name>
<organism evidence="10 11">
    <name type="scientific">Dermabacter jinjuensis</name>
    <dbReference type="NCBI Taxonomy" id="1667168"/>
    <lineage>
        <taxon>Bacteria</taxon>
        <taxon>Bacillati</taxon>
        <taxon>Actinomycetota</taxon>
        <taxon>Actinomycetes</taxon>
        <taxon>Micrococcales</taxon>
        <taxon>Dermabacteraceae</taxon>
        <taxon>Dermabacter</taxon>
    </lineage>
</organism>
<protein>
    <submittedName>
        <fullName evidence="10">ABC transporter ATP-binding protein</fullName>
    </submittedName>
</protein>
<dbReference type="GO" id="GO:0005524">
    <property type="term" value="F:ATP binding"/>
    <property type="evidence" value="ECO:0007669"/>
    <property type="project" value="UniProtKB-KW"/>
</dbReference>
<feature type="domain" description="ABC transmembrane type-1" evidence="9">
    <location>
        <begin position="25"/>
        <end position="294"/>
    </location>
</feature>
<feature type="transmembrane region" description="Helical" evidence="7">
    <location>
        <begin position="21"/>
        <end position="52"/>
    </location>
</feature>
<keyword evidence="11" id="KW-1185">Reference proteome</keyword>
<dbReference type="PROSITE" id="PS50929">
    <property type="entry name" value="ABC_TM1F"/>
    <property type="match status" value="1"/>
</dbReference>
<dbReference type="InterPro" id="IPR003593">
    <property type="entry name" value="AAA+_ATPase"/>
</dbReference>
<gene>
    <name evidence="10" type="ORF">COP05_03505</name>
</gene>
<evidence type="ECO:0000256" key="1">
    <source>
        <dbReference type="ARBA" id="ARBA00004651"/>
    </source>
</evidence>
<evidence type="ECO:0000256" key="2">
    <source>
        <dbReference type="ARBA" id="ARBA00022692"/>
    </source>
</evidence>
<evidence type="ECO:0000259" key="9">
    <source>
        <dbReference type="PROSITE" id="PS50929"/>
    </source>
</evidence>
<dbReference type="InterPro" id="IPR011527">
    <property type="entry name" value="ABC1_TM_dom"/>
</dbReference>
<dbReference type="PROSITE" id="PS50893">
    <property type="entry name" value="ABC_TRANSPORTER_2"/>
    <property type="match status" value="1"/>
</dbReference>